<evidence type="ECO:0000313" key="1">
    <source>
        <dbReference type="EMBL" id="KAJ4721431.1"/>
    </source>
</evidence>
<reference evidence="1 2" key="1">
    <citation type="journal article" date="2023" name="Science">
        <title>Complex scaffold remodeling in plant triterpene biosynthesis.</title>
        <authorList>
            <person name="De La Pena R."/>
            <person name="Hodgson H."/>
            <person name="Liu J.C."/>
            <person name="Stephenson M.J."/>
            <person name="Martin A.C."/>
            <person name="Owen C."/>
            <person name="Harkess A."/>
            <person name="Leebens-Mack J."/>
            <person name="Jimenez L.E."/>
            <person name="Osbourn A."/>
            <person name="Sattely E.S."/>
        </authorList>
    </citation>
    <scope>NUCLEOTIDE SEQUENCE [LARGE SCALE GENOMIC DNA]</scope>
    <source>
        <strain evidence="2">cv. JPN11</strain>
        <tissue evidence="1">Leaf</tissue>
    </source>
</reference>
<accession>A0ACC1YCD9</accession>
<keyword evidence="2" id="KW-1185">Reference proteome</keyword>
<gene>
    <name evidence="1" type="ORF">OWV82_009117</name>
</gene>
<dbReference type="EMBL" id="CM051397">
    <property type="protein sequence ID" value="KAJ4721431.1"/>
    <property type="molecule type" value="Genomic_DNA"/>
</dbReference>
<evidence type="ECO:0000313" key="2">
    <source>
        <dbReference type="Proteomes" id="UP001164539"/>
    </source>
</evidence>
<name>A0ACC1YCD9_MELAZ</name>
<organism evidence="1 2">
    <name type="scientific">Melia azedarach</name>
    <name type="common">Chinaberry tree</name>
    <dbReference type="NCBI Taxonomy" id="155640"/>
    <lineage>
        <taxon>Eukaryota</taxon>
        <taxon>Viridiplantae</taxon>
        <taxon>Streptophyta</taxon>
        <taxon>Embryophyta</taxon>
        <taxon>Tracheophyta</taxon>
        <taxon>Spermatophyta</taxon>
        <taxon>Magnoliopsida</taxon>
        <taxon>eudicotyledons</taxon>
        <taxon>Gunneridae</taxon>
        <taxon>Pentapetalae</taxon>
        <taxon>rosids</taxon>
        <taxon>malvids</taxon>
        <taxon>Sapindales</taxon>
        <taxon>Meliaceae</taxon>
        <taxon>Melia</taxon>
    </lineage>
</organism>
<dbReference type="Proteomes" id="UP001164539">
    <property type="component" value="Chromosome 4"/>
</dbReference>
<protein>
    <submittedName>
        <fullName evidence="1">F-box/kelch-repeat protein</fullName>
    </submittedName>
</protein>
<comment type="caution">
    <text evidence="1">The sequence shown here is derived from an EMBL/GenBank/DDBJ whole genome shotgun (WGS) entry which is preliminary data.</text>
</comment>
<proteinExistence type="predicted"/>
<sequence>MESNPKHIKENNNDPSSSSSSDTQNLLLPGLPNDLAERCLSSLPPSLLFSVCHSWRRLLYSPNFPPFLSLYVVLSPLPEKCNDKATSCNSIEFFSLDPISSSWIPLPRPPQNPPLRLVHRHPSFLSRKLPIQSLTVSNNLVLIAATTPQFVPALSCPLAFNSQSNNWFFGPKFSIPRRWCAAGSVGGAVYIASGVGQHYRGDIGRSMEEWDLKNDNWKWEKKAQLRDGRFSREATEAVGFKGKLCMVNVKGSGAKEGAVYEVESNKWKEMPAGMLAGWNGPAATMNEDEMYVVDETRGTLNKYDTENDRWKEVIELPDLKLAEQIAAARGKVCAACANGKRIVVVDVVSEPVRIWMVDPPRGFEVVAVHVLPRMSKQN</sequence>